<evidence type="ECO:0000313" key="2">
    <source>
        <dbReference type="Proteomes" id="UP000507470"/>
    </source>
</evidence>
<organism evidence="1 2">
    <name type="scientific">Mytilus coruscus</name>
    <name type="common">Sea mussel</name>
    <dbReference type="NCBI Taxonomy" id="42192"/>
    <lineage>
        <taxon>Eukaryota</taxon>
        <taxon>Metazoa</taxon>
        <taxon>Spiralia</taxon>
        <taxon>Lophotrochozoa</taxon>
        <taxon>Mollusca</taxon>
        <taxon>Bivalvia</taxon>
        <taxon>Autobranchia</taxon>
        <taxon>Pteriomorphia</taxon>
        <taxon>Mytilida</taxon>
        <taxon>Mytiloidea</taxon>
        <taxon>Mytilidae</taxon>
        <taxon>Mytilinae</taxon>
        <taxon>Mytilus</taxon>
    </lineage>
</organism>
<accession>A0A6J8DKE9</accession>
<gene>
    <name evidence="1" type="ORF">MCOR_41454</name>
</gene>
<keyword evidence="2" id="KW-1185">Reference proteome</keyword>
<evidence type="ECO:0000313" key="1">
    <source>
        <dbReference type="EMBL" id="CAC5408032.1"/>
    </source>
</evidence>
<dbReference type="OrthoDB" id="6160306at2759"/>
<dbReference type="EMBL" id="CACVKT020007498">
    <property type="protein sequence ID" value="CAC5408032.1"/>
    <property type="molecule type" value="Genomic_DNA"/>
</dbReference>
<evidence type="ECO:0008006" key="3">
    <source>
        <dbReference type="Google" id="ProtNLM"/>
    </source>
</evidence>
<proteinExistence type="predicted"/>
<sequence length="163" mass="18829">MSLFADDLQNLRCLISLKRDNEIENMFQECKTLLKNRRTSANTCFDVFSLDTLSNALKPDDCTFIAIKTRGNGNCLYNSMSMRLLKFMFTENIGSRRALLTPDQYSNHPSIEEARLSDHMFTDHEDTIFSMILTESASTEFDRTRCRLSAIRLEALLTCDNFR</sequence>
<dbReference type="Proteomes" id="UP000507470">
    <property type="component" value="Unassembled WGS sequence"/>
</dbReference>
<reference evidence="1 2" key="1">
    <citation type="submission" date="2020-06" db="EMBL/GenBank/DDBJ databases">
        <authorList>
            <person name="Li R."/>
            <person name="Bekaert M."/>
        </authorList>
    </citation>
    <scope>NUCLEOTIDE SEQUENCE [LARGE SCALE GENOMIC DNA]</scope>
    <source>
        <strain evidence="2">wild</strain>
    </source>
</reference>
<name>A0A6J8DKE9_MYTCO</name>
<protein>
    <recommendedName>
        <fullName evidence="3">OTU domain-containing protein</fullName>
    </recommendedName>
</protein>
<dbReference type="AlphaFoldDB" id="A0A6J8DKE9"/>